<sequence length="92" mass="10093">MTGKVHEGDKKSILSDVNSKAVLGSLHAGVGHTALNEILACLNIPVMSDTLFKRYEREVGPAIEKAAKESCQRAAEEERKLIIEKIDELCDE</sequence>
<evidence type="ECO:0000313" key="2">
    <source>
        <dbReference type="EMBL" id="KAK0169313.1"/>
    </source>
</evidence>
<accession>A0AA39KPN9</accession>
<comment type="caution">
    <text evidence="2">The sequence shown here is derived from an EMBL/GenBank/DDBJ whole genome shotgun (WGS) entry which is preliminary data.</text>
</comment>
<protein>
    <recommendedName>
        <fullName evidence="1">Mutator-like transposase domain-containing protein</fullName>
    </recommendedName>
</protein>
<evidence type="ECO:0000259" key="1">
    <source>
        <dbReference type="Pfam" id="PF20700"/>
    </source>
</evidence>
<evidence type="ECO:0000313" key="3">
    <source>
        <dbReference type="Proteomes" id="UP001168972"/>
    </source>
</evidence>
<gene>
    <name evidence="2" type="ORF">PV327_011653</name>
</gene>
<dbReference type="AlphaFoldDB" id="A0AA39KPN9"/>
<reference evidence="2" key="2">
    <citation type="submission" date="2023-03" db="EMBL/GenBank/DDBJ databases">
        <authorList>
            <person name="Inwood S.N."/>
            <person name="Skelly J.G."/>
            <person name="Guhlin J."/>
            <person name="Harrop T.W.R."/>
            <person name="Goldson S.G."/>
            <person name="Dearden P.K."/>
        </authorList>
    </citation>
    <scope>NUCLEOTIDE SEQUENCE</scope>
    <source>
        <strain evidence="2">Lincoln</strain>
        <tissue evidence="2">Whole body</tissue>
    </source>
</reference>
<keyword evidence="3" id="KW-1185">Reference proteome</keyword>
<dbReference type="Proteomes" id="UP001168972">
    <property type="component" value="Unassembled WGS sequence"/>
</dbReference>
<dbReference type="InterPro" id="IPR049012">
    <property type="entry name" value="Mutator_transp_dom"/>
</dbReference>
<dbReference type="EMBL" id="JAQQBR010001426">
    <property type="protein sequence ID" value="KAK0169313.1"/>
    <property type="molecule type" value="Genomic_DNA"/>
</dbReference>
<feature type="domain" description="Mutator-like transposase" evidence="1">
    <location>
        <begin position="14"/>
        <end position="89"/>
    </location>
</feature>
<name>A0AA39KPN9_MICHY</name>
<reference evidence="2" key="1">
    <citation type="journal article" date="2023" name="bioRxiv">
        <title>Scaffold-level genome assemblies of two parasitoid biocontrol wasps reveal the parthenogenesis mechanism and an associated novel virus.</title>
        <authorList>
            <person name="Inwood S."/>
            <person name="Skelly J."/>
            <person name="Guhlin J."/>
            <person name="Harrop T."/>
            <person name="Goldson S."/>
            <person name="Dearden P."/>
        </authorList>
    </citation>
    <scope>NUCLEOTIDE SEQUENCE</scope>
    <source>
        <strain evidence="2">Lincoln</strain>
        <tissue evidence="2">Whole body</tissue>
    </source>
</reference>
<organism evidence="2 3">
    <name type="scientific">Microctonus hyperodae</name>
    <name type="common">Parasitoid wasp</name>
    <dbReference type="NCBI Taxonomy" id="165561"/>
    <lineage>
        <taxon>Eukaryota</taxon>
        <taxon>Metazoa</taxon>
        <taxon>Ecdysozoa</taxon>
        <taxon>Arthropoda</taxon>
        <taxon>Hexapoda</taxon>
        <taxon>Insecta</taxon>
        <taxon>Pterygota</taxon>
        <taxon>Neoptera</taxon>
        <taxon>Endopterygota</taxon>
        <taxon>Hymenoptera</taxon>
        <taxon>Apocrita</taxon>
        <taxon>Ichneumonoidea</taxon>
        <taxon>Braconidae</taxon>
        <taxon>Euphorinae</taxon>
        <taxon>Microctonus</taxon>
    </lineage>
</organism>
<feature type="non-terminal residue" evidence="2">
    <location>
        <position position="1"/>
    </location>
</feature>
<dbReference type="Pfam" id="PF20700">
    <property type="entry name" value="Mutator"/>
    <property type="match status" value="1"/>
</dbReference>
<proteinExistence type="predicted"/>